<dbReference type="STRING" id="1561998.A0A1I7UKF4"/>
<sequence>MKFIAILLLVSVFGVLSYAPEHKKHHRRPVGRISNMHRYSNYTLEAKSHVFHHSTRYRVIVAPSLPVRYNEINYYWYGHYVRDGDHPQKCEYHIDETDKEFENVSFSDGSKPQSLQFGCLSYQDCCGLECCGDSRSSTVVVCVIFVVGVLGYKAYKKYAKYSRERKGSTTMTISAINDPTMEIHAV</sequence>
<accession>A0A1I7UKF4</accession>
<dbReference type="eggNOG" id="ENOG502TI0A">
    <property type="taxonomic scope" value="Eukaryota"/>
</dbReference>
<dbReference type="PANTHER" id="PTHR47520:SF1">
    <property type="entry name" value="CX DOMAIN-CONTAINING PROTEIN"/>
    <property type="match status" value="1"/>
</dbReference>
<dbReference type="Pfam" id="PF01705">
    <property type="entry name" value="CX"/>
    <property type="match status" value="1"/>
</dbReference>
<dbReference type="WBParaSite" id="Csp11.Scaffold630.g16854.t1">
    <property type="protein sequence ID" value="Csp11.Scaffold630.g16854.t1"/>
    <property type="gene ID" value="Csp11.Scaffold630.g16854"/>
</dbReference>
<evidence type="ECO:0000256" key="1">
    <source>
        <dbReference type="SAM" id="SignalP"/>
    </source>
</evidence>
<dbReference type="AlphaFoldDB" id="A0A1I7UKF4"/>
<dbReference type="PANTHER" id="PTHR47520">
    <property type="entry name" value="CX DOMAIN-CONTAINING PROTEIN-RELATED"/>
    <property type="match status" value="1"/>
</dbReference>
<feature type="chain" id="PRO_5009308992" evidence="1">
    <location>
        <begin position="18"/>
        <end position="186"/>
    </location>
</feature>
<organism evidence="3 4">
    <name type="scientific">Caenorhabditis tropicalis</name>
    <dbReference type="NCBI Taxonomy" id="1561998"/>
    <lineage>
        <taxon>Eukaryota</taxon>
        <taxon>Metazoa</taxon>
        <taxon>Ecdysozoa</taxon>
        <taxon>Nematoda</taxon>
        <taxon>Chromadorea</taxon>
        <taxon>Rhabditida</taxon>
        <taxon>Rhabditina</taxon>
        <taxon>Rhabditomorpha</taxon>
        <taxon>Rhabditoidea</taxon>
        <taxon>Rhabditidae</taxon>
        <taxon>Peloderinae</taxon>
        <taxon>Caenorhabditis</taxon>
    </lineage>
</organism>
<protein>
    <submittedName>
        <fullName evidence="4">CX domain-containing protein</fullName>
    </submittedName>
</protein>
<dbReference type="InterPro" id="IPR002619">
    <property type="entry name" value="CX"/>
</dbReference>
<feature type="signal peptide" evidence="1">
    <location>
        <begin position="1"/>
        <end position="17"/>
    </location>
</feature>
<feature type="domain" description="CX" evidence="2">
    <location>
        <begin position="74"/>
        <end position="131"/>
    </location>
</feature>
<evidence type="ECO:0000313" key="4">
    <source>
        <dbReference type="WBParaSite" id="Csp11.Scaffold630.g16854.t1"/>
    </source>
</evidence>
<name>A0A1I7UKF4_9PELO</name>
<evidence type="ECO:0000313" key="3">
    <source>
        <dbReference type="Proteomes" id="UP000095282"/>
    </source>
</evidence>
<reference evidence="4" key="1">
    <citation type="submission" date="2016-11" db="UniProtKB">
        <authorList>
            <consortium name="WormBaseParasite"/>
        </authorList>
    </citation>
    <scope>IDENTIFICATION</scope>
</reference>
<keyword evidence="1" id="KW-0732">Signal</keyword>
<evidence type="ECO:0000259" key="2">
    <source>
        <dbReference type="Pfam" id="PF01705"/>
    </source>
</evidence>
<keyword evidence="3" id="KW-1185">Reference proteome</keyword>
<proteinExistence type="predicted"/>
<dbReference type="Proteomes" id="UP000095282">
    <property type="component" value="Unplaced"/>
</dbReference>